<feature type="compositionally biased region" description="Polar residues" evidence="1">
    <location>
        <begin position="362"/>
        <end position="371"/>
    </location>
</feature>
<evidence type="ECO:0000313" key="3">
    <source>
        <dbReference type="EMBL" id="CAD5235499.1"/>
    </source>
</evidence>
<keyword evidence="2" id="KW-0812">Transmembrane</keyword>
<keyword evidence="2" id="KW-1133">Transmembrane helix</keyword>
<accession>A0A7I8X9J0</accession>
<dbReference type="EMBL" id="CAJFDI010000006">
    <property type="protein sequence ID" value="CAD5235499.1"/>
    <property type="molecule type" value="Genomic_DNA"/>
</dbReference>
<feature type="transmembrane region" description="Helical" evidence="2">
    <location>
        <begin position="20"/>
        <end position="38"/>
    </location>
</feature>
<feature type="transmembrane region" description="Helical" evidence="2">
    <location>
        <begin position="70"/>
        <end position="96"/>
    </location>
</feature>
<feature type="transmembrane region" description="Helical" evidence="2">
    <location>
        <begin position="116"/>
        <end position="140"/>
    </location>
</feature>
<protein>
    <submittedName>
        <fullName evidence="3">(pine wood nematode) hypothetical protein</fullName>
    </submittedName>
</protein>
<feature type="compositionally biased region" description="Basic and acidic residues" evidence="1">
    <location>
        <begin position="372"/>
        <end position="382"/>
    </location>
</feature>
<proteinExistence type="predicted"/>
<keyword evidence="2" id="KW-0472">Membrane</keyword>
<evidence type="ECO:0000313" key="4">
    <source>
        <dbReference type="Proteomes" id="UP000659654"/>
    </source>
</evidence>
<dbReference type="EMBL" id="CAJFCV020000006">
    <property type="protein sequence ID" value="CAG9131932.1"/>
    <property type="molecule type" value="Genomic_DNA"/>
</dbReference>
<name>A0A7I8X9J0_BURXY</name>
<feature type="transmembrane region" description="Helical" evidence="2">
    <location>
        <begin position="44"/>
        <end position="63"/>
    </location>
</feature>
<evidence type="ECO:0000256" key="2">
    <source>
        <dbReference type="SAM" id="Phobius"/>
    </source>
</evidence>
<feature type="compositionally biased region" description="Polar residues" evidence="1">
    <location>
        <begin position="242"/>
        <end position="256"/>
    </location>
</feature>
<keyword evidence="4" id="KW-1185">Reference proteome</keyword>
<dbReference type="AlphaFoldDB" id="A0A7I8X9J0"/>
<sequence length="409" mass="46844">MQRVDTREYRICDLVHVHDLVLANTLVSFVLNAVFIFLCSAMGFFYVLPAFIVASFFSIFLIAGNRGGKFVFYIPYLLILTVQIGIFAVYIVYFTFFHNDFKKNFTENQLITFSETLYYIISALIIIFFFLYLFFLYCIFRDIRYVRREMKGVPEVQAFMYHPYWTARPPIHVSPSAGSTAPVRQYQQQSFPPQPYVPYVVDPIYGFGGDIEQHHYHHEAKNMDTIPTNDQHGHASAPPAYQESNVHHNPSYQPDTGHSYGFSHPDAHGFDAGHASGHGSSKKRGRNLYISAPIIIASAATDENFDDNRKEEEYHVDRDDQSQPAPYLHDSLPLDEITHLVDVAATRISSNDTAPLSHNASPTYEFGSSSSHEFDNNHETHNTFENTDTMSATSYYYDTQSNFDPSRYE</sequence>
<comment type="caution">
    <text evidence="3">The sequence shown here is derived from an EMBL/GenBank/DDBJ whole genome shotgun (WGS) entry which is preliminary data.</text>
</comment>
<organism evidence="3 4">
    <name type="scientific">Bursaphelenchus xylophilus</name>
    <name type="common">Pinewood nematode worm</name>
    <name type="synonym">Aphelenchoides xylophilus</name>
    <dbReference type="NCBI Taxonomy" id="6326"/>
    <lineage>
        <taxon>Eukaryota</taxon>
        <taxon>Metazoa</taxon>
        <taxon>Ecdysozoa</taxon>
        <taxon>Nematoda</taxon>
        <taxon>Chromadorea</taxon>
        <taxon>Rhabditida</taxon>
        <taxon>Tylenchina</taxon>
        <taxon>Tylenchomorpha</taxon>
        <taxon>Aphelenchoidea</taxon>
        <taxon>Aphelenchoididae</taxon>
        <taxon>Bursaphelenchus</taxon>
    </lineage>
</organism>
<dbReference type="SMR" id="A0A7I8X9J0"/>
<dbReference type="Proteomes" id="UP000659654">
    <property type="component" value="Unassembled WGS sequence"/>
</dbReference>
<feature type="region of interest" description="Disordered" evidence="1">
    <location>
        <begin position="362"/>
        <end position="387"/>
    </location>
</feature>
<reference evidence="3" key="1">
    <citation type="submission" date="2020-09" db="EMBL/GenBank/DDBJ databases">
        <authorList>
            <person name="Kikuchi T."/>
        </authorList>
    </citation>
    <scope>NUCLEOTIDE SEQUENCE</scope>
    <source>
        <strain evidence="3">Ka4C1</strain>
    </source>
</reference>
<evidence type="ECO:0000256" key="1">
    <source>
        <dbReference type="SAM" id="MobiDB-lite"/>
    </source>
</evidence>
<dbReference type="Proteomes" id="UP000582659">
    <property type="component" value="Unassembled WGS sequence"/>
</dbReference>
<gene>
    <name evidence="3" type="ORF">BXYJ_LOCUS15590</name>
</gene>
<feature type="region of interest" description="Disordered" evidence="1">
    <location>
        <begin position="223"/>
        <end position="284"/>
    </location>
</feature>